<gene>
    <name evidence="1" type="ORF">C823_06200</name>
</gene>
<evidence type="ECO:0000313" key="2">
    <source>
        <dbReference type="Proteomes" id="UP000012589"/>
    </source>
</evidence>
<dbReference type="EMBL" id="AQFT01000232">
    <property type="protein sequence ID" value="EMZ16478.1"/>
    <property type="molecule type" value="Genomic_DNA"/>
</dbReference>
<dbReference type="HOGENOM" id="CLU_071023_2_0_9"/>
<evidence type="ECO:0000313" key="1">
    <source>
        <dbReference type="EMBL" id="EMZ16478.1"/>
    </source>
</evidence>
<dbReference type="NCBIfam" id="TIGR01784">
    <property type="entry name" value="T_den_put_tspse"/>
    <property type="match status" value="1"/>
</dbReference>
<name>N1ZQY1_9FIRM</name>
<reference evidence="1 2" key="1">
    <citation type="journal article" date="2014" name="Genome Announc.">
        <title>Draft genome sequences of the altered schaedler flora, a defined bacterial community from gnotobiotic mice.</title>
        <authorList>
            <person name="Wannemuehler M.J."/>
            <person name="Overstreet A.M."/>
            <person name="Ward D.V."/>
            <person name="Phillips G.J."/>
        </authorList>
    </citation>
    <scope>NUCLEOTIDE SEQUENCE [LARGE SCALE GENOMIC DNA]</scope>
    <source>
        <strain evidence="1 2">ASF492</strain>
    </source>
</reference>
<comment type="caution">
    <text evidence="1">The sequence shown here is derived from an EMBL/GenBank/DDBJ whole genome shotgun (WGS) entry which is preliminary data.</text>
</comment>
<dbReference type="Proteomes" id="UP000012589">
    <property type="component" value="Unassembled WGS sequence"/>
</dbReference>
<proteinExistence type="predicted"/>
<dbReference type="STRING" id="1235802.C823_06200"/>
<sequence>MLFMADKTNIIQELNLADSFLFGKVMSDTEICRMVPEKILNVPIKKVEFPVTKKITDITPDSWDIRLDACINDEQDTIYSVEMLCCKDENLLKKARYFQCNIDSDIILPGKRCTKLNKSYIIFICTFDPFSDGRHIYTFENRCLENLSLTLGDETAEIFISTKGKKDDVDDEIKNFLAYIENSTDTCAQQTSSPLVRAIHKRVTEIKLDKDMELQYMTLLQR</sequence>
<dbReference type="AlphaFoldDB" id="N1ZQY1"/>
<accession>N1ZQY1</accession>
<keyword evidence="2" id="KW-1185">Reference proteome</keyword>
<dbReference type="InterPro" id="IPR010106">
    <property type="entry name" value="RpnA"/>
</dbReference>
<dbReference type="PATRIC" id="fig|1235802.3.peg.6557"/>
<organism evidence="1 2">
    <name type="scientific">Eubacterium plexicaudatum ASF492</name>
    <dbReference type="NCBI Taxonomy" id="1235802"/>
    <lineage>
        <taxon>Bacteria</taxon>
        <taxon>Bacillati</taxon>
        <taxon>Bacillota</taxon>
        <taxon>Clostridia</taxon>
        <taxon>Eubacteriales</taxon>
        <taxon>Eubacteriaceae</taxon>
        <taxon>Eubacterium</taxon>
    </lineage>
</organism>
<dbReference type="eggNOG" id="COG5464">
    <property type="taxonomic scope" value="Bacteria"/>
</dbReference>
<protein>
    <submittedName>
        <fullName evidence="1">Uncharacterized protein</fullName>
    </submittedName>
</protein>